<accession>A0ABQ0E045</accession>
<dbReference type="SUPFAM" id="SSF47781">
    <property type="entry name" value="RuvA domain 2-like"/>
    <property type="match status" value="1"/>
</dbReference>
<dbReference type="Pfam" id="PF07499">
    <property type="entry name" value="RuvA_C"/>
    <property type="match status" value="1"/>
</dbReference>
<comment type="caution">
    <text evidence="8">The sequence shown here is derived from an EMBL/GenBank/DDBJ whole genome shotgun (WGS) entry which is preliminary data.</text>
</comment>
<dbReference type="SMART" id="SM00278">
    <property type="entry name" value="HhH1"/>
    <property type="match status" value="2"/>
</dbReference>
<dbReference type="Gene3D" id="1.10.8.10">
    <property type="entry name" value="DNA helicase RuvA subunit, C-terminal domain"/>
    <property type="match status" value="1"/>
</dbReference>
<keyword evidence="1 6" id="KW-0963">Cytoplasm</keyword>
<reference evidence="8 9" key="1">
    <citation type="journal article" date="2025" name="Int. J. Syst. Evol. Microbiol.">
        <title>Desulfovibrio falkowii sp. nov., Porphyromonas miyakawae sp. nov., Mediterraneibacter flintii sp. nov. and Owariibacterium komagatae gen. nov., sp. nov., isolated from human faeces.</title>
        <authorList>
            <person name="Hamaguchi T."/>
            <person name="Ohara M."/>
            <person name="Hisatomi A."/>
            <person name="Sekiguchi K."/>
            <person name="Takeda J.I."/>
            <person name="Ueyama J."/>
            <person name="Ito M."/>
            <person name="Nishiwaki H."/>
            <person name="Ogi T."/>
            <person name="Hirayama M."/>
            <person name="Ohkuma M."/>
            <person name="Sakamoto M."/>
            <person name="Ohno K."/>
        </authorList>
    </citation>
    <scope>NUCLEOTIDE SEQUENCE [LARGE SCALE GENOMIC DNA]</scope>
    <source>
        <strain evidence="8 9">13CB11C</strain>
    </source>
</reference>
<dbReference type="InterPro" id="IPR003583">
    <property type="entry name" value="Hlx-hairpin-Hlx_DNA-bd_motif"/>
</dbReference>
<comment type="caution">
    <text evidence="6">Lacks conserved residue(s) required for the propagation of feature annotation.</text>
</comment>
<feature type="domain" description="Helix-hairpin-helix DNA-binding motif class 1" evidence="7">
    <location>
        <begin position="72"/>
        <end position="91"/>
    </location>
</feature>
<evidence type="ECO:0000256" key="5">
    <source>
        <dbReference type="ARBA" id="ARBA00023204"/>
    </source>
</evidence>
<evidence type="ECO:0000256" key="3">
    <source>
        <dbReference type="ARBA" id="ARBA00023125"/>
    </source>
</evidence>
<evidence type="ECO:0000313" key="9">
    <source>
        <dbReference type="Proteomes" id="UP001628220"/>
    </source>
</evidence>
<dbReference type="SUPFAM" id="SSF50249">
    <property type="entry name" value="Nucleic acid-binding proteins"/>
    <property type="match status" value="1"/>
</dbReference>
<keyword evidence="9" id="KW-1185">Reference proteome</keyword>
<dbReference type="HAMAP" id="MF_00031">
    <property type="entry name" value="DNA_HJ_migration_RuvA"/>
    <property type="match status" value="1"/>
</dbReference>
<dbReference type="Pfam" id="PF01330">
    <property type="entry name" value="RuvA_N"/>
    <property type="match status" value="1"/>
</dbReference>
<evidence type="ECO:0000256" key="6">
    <source>
        <dbReference type="HAMAP-Rule" id="MF_00031"/>
    </source>
</evidence>
<protein>
    <recommendedName>
        <fullName evidence="6">Holliday junction branch migration complex subunit RuvA</fullName>
    </recommendedName>
</protein>
<name>A0ABQ0E045_9PORP</name>
<comment type="function">
    <text evidence="6">The RuvA-RuvB-RuvC complex processes Holliday junction (HJ) DNA during genetic recombination and DNA repair, while the RuvA-RuvB complex plays an important role in the rescue of blocked DNA replication forks via replication fork reversal (RFR). RuvA specifically binds to HJ cruciform DNA, conferring on it an open structure. The RuvB hexamer acts as an ATP-dependent pump, pulling dsDNA into and through the RuvAB complex. HJ branch migration allows RuvC to scan DNA until it finds its consensus sequence, where it cleaves and resolves the cruciform DNA.</text>
</comment>
<proteinExistence type="inferred from homology"/>
<dbReference type="CDD" id="cd14332">
    <property type="entry name" value="UBA_RuvA_C"/>
    <property type="match status" value="1"/>
</dbReference>
<dbReference type="RefSeq" id="WP_411914909.1">
    <property type="nucleotide sequence ID" value="NZ_BAAFSF010000001.1"/>
</dbReference>
<evidence type="ECO:0000256" key="1">
    <source>
        <dbReference type="ARBA" id="ARBA00022490"/>
    </source>
</evidence>
<organism evidence="8 9">
    <name type="scientific">Porphyromonas miyakawae</name>
    <dbReference type="NCBI Taxonomy" id="3137470"/>
    <lineage>
        <taxon>Bacteria</taxon>
        <taxon>Pseudomonadati</taxon>
        <taxon>Bacteroidota</taxon>
        <taxon>Bacteroidia</taxon>
        <taxon>Bacteroidales</taxon>
        <taxon>Porphyromonadaceae</taxon>
        <taxon>Porphyromonas</taxon>
    </lineage>
</organism>
<dbReference type="Gene3D" id="1.10.150.20">
    <property type="entry name" value="5' to 3' exonuclease, C-terminal subdomain"/>
    <property type="match status" value="1"/>
</dbReference>
<evidence type="ECO:0000313" key="8">
    <source>
        <dbReference type="EMBL" id="GAB1251095.1"/>
    </source>
</evidence>
<dbReference type="Gene3D" id="2.40.50.140">
    <property type="entry name" value="Nucleic acid-binding proteins"/>
    <property type="match status" value="1"/>
</dbReference>
<keyword evidence="4 6" id="KW-0233">DNA recombination</keyword>
<dbReference type="NCBIfam" id="TIGR00084">
    <property type="entry name" value="ruvA"/>
    <property type="match status" value="1"/>
</dbReference>
<comment type="subcellular location">
    <subcellularLocation>
        <location evidence="6">Cytoplasm</location>
    </subcellularLocation>
</comment>
<dbReference type="InterPro" id="IPR012340">
    <property type="entry name" value="NA-bd_OB-fold"/>
</dbReference>
<dbReference type="InterPro" id="IPR000085">
    <property type="entry name" value="RuvA"/>
</dbReference>
<sequence>MIAFIEGEIARLTPTGVILMAGGVGYDISITLPDYTALRDEARCRLWITEIIREDAHQLYGFLSEEAQFFFERLRSVSGVGPATARLILSSFAPMELAAAIDSGAVETLQSVKGIGLKTAQRIVVDLKGKIVLTPDFTTSDKMPFDKASQVFEEASNALKTLGFVDTAVRKAVKKVIEENPDQPVEVVIKNALRHLA</sequence>
<dbReference type="EMBL" id="BAAFSF010000001">
    <property type="protein sequence ID" value="GAB1251095.1"/>
    <property type="molecule type" value="Genomic_DNA"/>
</dbReference>
<comment type="domain">
    <text evidence="6">Has three domains with a flexible linker between the domains II and III and assumes an 'L' shape. Domain III is highly mobile and contacts RuvB.</text>
</comment>
<dbReference type="InterPro" id="IPR013849">
    <property type="entry name" value="DNA_helicase_Holl-junc_RuvA_I"/>
</dbReference>
<keyword evidence="2 6" id="KW-0227">DNA damage</keyword>
<feature type="domain" description="Helix-hairpin-helix DNA-binding motif class 1" evidence="7">
    <location>
        <begin position="107"/>
        <end position="126"/>
    </location>
</feature>
<dbReference type="SUPFAM" id="SSF46929">
    <property type="entry name" value="DNA helicase RuvA subunit, C-terminal domain"/>
    <property type="match status" value="1"/>
</dbReference>
<dbReference type="InterPro" id="IPR011114">
    <property type="entry name" value="RuvA_C"/>
</dbReference>
<gene>
    <name evidence="6 8" type="primary">ruvA</name>
    <name evidence="8" type="ORF">Tsumi_01990</name>
</gene>
<comment type="subunit">
    <text evidence="6">Homotetramer. Forms an RuvA(8)-RuvB(12)-Holliday junction (HJ) complex. HJ DNA is sandwiched between 2 RuvA tetramers; dsDNA enters through RuvA and exits via RuvB. An RuvB hexamer assembles on each DNA strand where it exits the tetramer. Each RuvB hexamer is contacted by two RuvA subunits (via domain III) on 2 adjacent RuvB subunits; this complex drives branch migration. In the full resolvosome a probable DNA-RuvA(4)-RuvB(12)-RuvC(2) complex forms which resolves the HJ.</text>
</comment>
<dbReference type="Proteomes" id="UP001628220">
    <property type="component" value="Unassembled WGS sequence"/>
</dbReference>
<evidence type="ECO:0000256" key="4">
    <source>
        <dbReference type="ARBA" id="ARBA00023172"/>
    </source>
</evidence>
<dbReference type="InterPro" id="IPR036267">
    <property type="entry name" value="RuvA_C_sf"/>
</dbReference>
<keyword evidence="5 6" id="KW-0234">DNA repair</keyword>
<evidence type="ECO:0000256" key="2">
    <source>
        <dbReference type="ARBA" id="ARBA00022763"/>
    </source>
</evidence>
<feature type="region of interest" description="Domain III" evidence="6">
    <location>
        <begin position="149"/>
        <end position="197"/>
    </location>
</feature>
<dbReference type="InterPro" id="IPR010994">
    <property type="entry name" value="RuvA_2-like"/>
</dbReference>
<evidence type="ECO:0000259" key="7">
    <source>
        <dbReference type="SMART" id="SM00278"/>
    </source>
</evidence>
<dbReference type="Pfam" id="PF14520">
    <property type="entry name" value="HHH_5"/>
    <property type="match status" value="1"/>
</dbReference>
<comment type="similarity">
    <text evidence="6">Belongs to the RuvA family.</text>
</comment>
<keyword evidence="3 6" id="KW-0238">DNA-binding</keyword>